<reference evidence="2 3" key="1">
    <citation type="submission" date="2019-06" db="EMBL/GenBank/DDBJ databases">
        <title>A novel bacterium of genus Pontibacter, isolated from marine sediment.</title>
        <authorList>
            <person name="Huang H."/>
            <person name="Mo K."/>
            <person name="Hu Y."/>
        </authorList>
    </citation>
    <scope>NUCLEOTIDE SEQUENCE [LARGE SCALE GENOMIC DNA]</scope>
    <source>
        <strain evidence="2 3">HB172049</strain>
    </source>
</reference>
<proteinExistence type="predicted"/>
<keyword evidence="3" id="KW-1185">Reference proteome</keyword>
<organism evidence="2 3">
    <name type="scientific">Pontibacter mangrovi</name>
    <dbReference type="NCBI Taxonomy" id="2589816"/>
    <lineage>
        <taxon>Bacteria</taxon>
        <taxon>Pseudomonadati</taxon>
        <taxon>Bacteroidota</taxon>
        <taxon>Cytophagia</taxon>
        <taxon>Cytophagales</taxon>
        <taxon>Hymenobacteraceae</taxon>
        <taxon>Pontibacter</taxon>
    </lineage>
</organism>
<keyword evidence="1" id="KW-0472">Membrane</keyword>
<name>A0A501WCB1_9BACT</name>
<gene>
    <name evidence="2" type="ORF">FJM65_07520</name>
</gene>
<accession>A0A501WCB1</accession>
<sequence length="74" mass="8257">MPKPFMKPQLRRKLQIIAVLSLLLALALELYTFGMASDFPLRLLRSFFVLFMLVALLALAIVPGVSKAANKVLK</sequence>
<feature type="transmembrane region" description="Helical" evidence="1">
    <location>
        <begin position="46"/>
        <end position="65"/>
    </location>
</feature>
<evidence type="ECO:0000256" key="1">
    <source>
        <dbReference type="SAM" id="Phobius"/>
    </source>
</evidence>
<keyword evidence="1" id="KW-1133">Transmembrane helix</keyword>
<protein>
    <submittedName>
        <fullName evidence="2">DUF2798 domain-containing protein</fullName>
    </submittedName>
</protein>
<dbReference type="Proteomes" id="UP000316727">
    <property type="component" value="Unassembled WGS sequence"/>
</dbReference>
<comment type="caution">
    <text evidence="2">The sequence shown here is derived from an EMBL/GenBank/DDBJ whole genome shotgun (WGS) entry which is preliminary data.</text>
</comment>
<dbReference type="EMBL" id="VFRQ01000003">
    <property type="protein sequence ID" value="TPE44861.1"/>
    <property type="molecule type" value="Genomic_DNA"/>
</dbReference>
<evidence type="ECO:0000313" key="3">
    <source>
        <dbReference type="Proteomes" id="UP000316727"/>
    </source>
</evidence>
<dbReference type="AlphaFoldDB" id="A0A501WCB1"/>
<evidence type="ECO:0000313" key="2">
    <source>
        <dbReference type="EMBL" id="TPE44861.1"/>
    </source>
</evidence>
<keyword evidence="1" id="KW-0812">Transmembrane</keyword>